<proteinExistence type="predicted"/>
<dbReference type="PROSITE" id="PS50893">
    <property type="entry name" value="ABC_TRANSPORTER_2"/>
    <property type="match status" value="1"/>
</dbReference>
<dbReference type="STRING" id="83219.PM02_15185"/>
<dbReference type="InterPro" id="IPR017871">
    <property type="entry name" value="ABC_transporter-like_CS"/>
</dbReference>
<gene>
    <name evidence="4" type="ORF">PM02_15185</name>
</gene>
<dbReference type="Pfam" id="PF00005">
    <property type="entry name" value="ABC_tran"/>
    <property type="match status" value="1"/>
</dbReference>
<dbReference type="AlphaFoldDB" id="A0A061SSS2"/>
<dbReference type="SUPFAM" id="SSF52540">
    <property type="entry name" value="P-loop containing nucleoside triphosphate hydrolases"/>
    <property type="match status" value="1"/>
</dbReference>
<comment type="caution">
    <text evidence="4">The sequence shown here is derived from an EMBL/GenBank/DDBJ whole genome shotgun (WGS) entry which is preliminary data.</text>
</comment>
<dbReference type="SMART" id="SM00382">
    <property type="entry name" value="AAA"/>
    <property type="match status" value="1"/>
</dbReference>
<keyword evidence="1" id="KW-0547">Nucleotide-binding</keyword>
<dbReference type="InterPro" id="IPR003593">
    <property type="entry name" value="AAA+_ATPase"/>
</dbReference>
<reference evidence="4 5" key="1">
    <citation type="journal article" date="2014" name="Genome Announc.">
        <title>Draft Genome Sequences of Two Isolates of the Roseobacter Group, Sulfitobacter sp. Strains 3SOLIMAR09 and 1FIGIMAR09, from Harbors of Mallorca Island (Mediterranean Sea).</title>
        <authorList>
            <person name="Mas-Llado M."/>
            <person name="Pina-Villalonga J.M."/>
            <person name="Brunet-Galmes I."/>
            <person name="Nogales B."/>
            <person name="Bosch R."/>
        </authorList>
    </citation>
    <scope>NUCLEOTIDE SEQUENCE [LARGE SCALE GENOMIC DNA]</scope>
    <source>
        <strain evidence="4 5">1FIGIMAR09</strain>
    </source>
</reference>
<dbReference type="PROSITE" id="PS00211">
    <property type="entry name" value="ABC_TRANSPORTER_1"/>
    <property type="match status" value="1"/>
</dbReference>
<dbReference type="GO" id="GO:0016887">
    <property type="term" value="F:ATP hydrolysis activity"/>
    <property type="evidence" value="ECO:0007669"/>
    <property type="project" value="InterPro"/>
</dbReference>
<dbReference type="PANTHER" id="PTHR43514">
    <property type="entry name" value="ABC TRANSPORTER I FAMILY MEMBER 10"/>
    <property type="match status" value="1"/>
</dbReference>
<dbReference type="Gene3D" id="3.40.50.300">
    <property type="entry name" value="P-loop containing nucleotide triphosphate hydrolases"/>
    <property type="match status" value="1"/>
</dbReference>
<feature type="domain" description="ABC transporter" evidence="3">
    <location>
        <begin position="7"/>
        <end position="231"/>
    </location>
</feature>
<dbReference type="InterPro" id="IPR003439">
    <property type="entry name" value="ABC_transporter-like_ATP-bd"/>
</dbReference>
<dbReference type="EMBL" id="JEMU01000013">
    <property type="protein sequence ID" value="KAJ02300.1"/>
    <property type="molecule type" value="Genomic_DNA"/>
</dbReference>
<organism evidence="4 5">
    <name type="scientific">Sulfitobacter mediterraneus</name>
    <dbReference type="NCBI Taxonomy" id="83219"/>
    <lineage>
        <taxon>Bacteria</taxon>
        <taxon>Pseudomonadati</taxon>
        <taxon>Pseudomonadota</taxon>
        <taxon>Alphaproteobacteria</taxon>
        <taxon>Rhodobacterales</taxon>
        <taxon>Roseobacteraceae</taxon>
        <taxon>Sulfitobacter</taxon>
    </lineage>
</organism>
<dbReference type="InterPro" id="IPR050334">
    <property type="entry name" value="Molybdenum_import_ModC"/>
</dbReference>
<keyword evidence="2 4" id="KW-0067">ATP-binding</keyword>
<dbReference type="eggNOG" id="COG1126">
    <property type="taxonomic scope" value="Bacteria"/>
</dbReference>
<name>A0A061SSS2_9RHOB</name>
<protein>
    <submittedName>
        <fullName evidence="4">Sulfate ABC transporter ATP-binding protein</fullName>
    </submittedName>
</protein>
<evidence type="ECO:0000313" key="5">
    <source>
        <dbReference type="Proteomes" id="UP000027337"/>
    </source>
</evidence>
<evidence type="ECO:0000259" key="3">
    <source>
        <dbReference type="PROSITE" id="PS50893"/>
    </source>
</evidence>
<sequence>MSAMFPLIVEGAMTRRGGKVLVGPVDLRLEAEGITMVIGPNGAGKTSLLRLLHGIARISAGRVTWACDEGEARRRQAFVFQTPVMLRRSVRDNLAYPLRLTGVDRVTARAQAEVWAEKVGLGDALTRPATALSGGERQKLALGRALIRAPDVLFLDEPCASLDGRAMRDVEAILRSAAEAGTRLVMSTHDMGQARRLASEVVFLLGGKIHDRGPADTFFDSPNTAQARAFLRGDIVE</sequence>
<dbReference type="GO" id="GO:0005524">
    <property type="term" value="F:ATP binding"/>
    <property type="evidence" value="ECO:0007669"/>
    <property type="project" value="UniProtKB-KW"/>
</dbReference>
<keyword evidence="5" id="KW-1185">Reference proteome</keyword>
<evidence type="ECO:0000256" key="1">
    <source>
        <dbReference type="ARBA" id="ARBA00022741"/>
    </source>
</evidence>
<evidence type="ECO:0000313" key="4">
    <source>
        <dbReference type="EMBL" id="KAJ02300.1"/>
    </source>
</evidence>
<dbReference type="PANTHER" id="PTHR43514:SF4">
    <property type="entry name" value="ABC TRANSPORTER I FAMILY MEMBER 10"/>
    <property type="match status" value="1"/>
</dbReference>
<dbReference type="Proteomes" id="UP000027337">
    <property type="component" value="Unassembled WGS sequence"/>
</dbReference>
<evidence type="ECO:0000256" key="2">
    <source>
        <dbReference type="ARBA" id="ARBA00022840"/>
    </source>
</evidence>
<accession>A0A061SSS2</accession>
<dbReference type="InterPro" id="IPR027417">
    <property type="entry name" value="P-loop_NTPase"/>
</dbReference>